<evidence type="ECO:0000259" key="2">
    <source>
        <dbReference type="Pfam" id="PF00750"/>
    </source>
</evidence>
<dbReference type="InterPro" id="IPR014729">
    <property type="entry name" value="Rossmann-like_a/b/a_fold"/>
</dbReference>
<dbReference type="InParanoid" id="A0A409XVK2"/>
<dbReference type="GO" id="GO:0006420">
    <property type="term" value="P:arginyl-tRNA aminoacylation"/>
    <property type="evidence" value="ECO:0007669"/>
    <property type="project" value="InterPro"/>
</dbReference>
<dbReference type="GO" id="GO:0005524">
    <property type="term" value="F:ATP binding"/>
    <property type="evidence" value="ECO:0007669"/>
    <property type="project" value="UniProtKB-KW"/>
</dbReference>
<proteinExistence type="inferred from homology"/>
<dbReference type="STRING" id="93625.A0A409XVK2"/>
<dbReference type="GO" id="GO:0005739">
    <property type="term" value="C:mitochondrion"/>
    <property type="evidence" value="ECO:0007669"/>
    <property type="project" value="TreeGrafter"/>
</dbReference>
<dbReference type="EMBL" id="NHYD01000258">
    <property type="protein sequence ID" value="PPQ94746.1"/>
    <property type="molecule type" value="Genomic_DNA"/>
</dbReference>
<comment type="similarity">
    <text evidence="1">Belongs to the class-I aminoacyl-tRNA synthetase family.</text>
</comment>
<name>A0A409XVK2_PSICY</name>
<comment type="caution">
    <text evidence="3">The sequence shown here is derived from an EMBL/GenBank/DDBJ whole genome shotgun (WGS) entry which is preliminary data.</text>
</comment>
<dbReference type="PANTHER" id="PTHR11956:SF11">
    <property type="entry name" value="ARGININE--TRNA LIGASE, MITOCHONDRIAL-RELATED"/>
    <property type="match status" value="1"/>
</dbReference>
<dbReference type="Proteomes" id="UP000283269">
    <property type="component" value="Unassembled WGS sequence"/>
</dbReference>
<keyword evidence="1" id="KW-0648">Protein biosynthesis</keyword>
<dbReference type="OrthoDB" id="68056at2759"/>
<dbReference type="GO" id="GO:0032543">
    <property type="term" value="P:mitochondrial translation"/>
    <property type="evidence" value="ECO:0007669"/>
    <property type="project" value="TreeGrafter"/>
</dbReference>
<sequence length="221" mass="25743">MNYLGDWDTVWPNRHRLRKYGSHAGLEKDVIKHLFDIYAAINKDASTDPAVKTSTSNRYKRMEDGDQDALCNWRMWREMSVREYEKEWERLNVKFDMCSGESEVGKESLDVALGNLESMSLMSEWDDVKLVKLEKWRLDKAVVHGTLVYLTRDIGCTITRYETYKFDKMKHVIFSQQDLHVSQFFVVLELPLGVLAHADHLQALTRNEHEENGGGVFGQDH</sequence>
<evidence type="ECO:0000256" key="1">
    <source>
        <dbReference type="RuleBase" id="RU363038"/>
    </source>
</evidence>
<keyword evidence="4" id="KW-1185">Reference proteome</keyword>
<accession>A0A409XVK2</accession>
<keyword evidence="1" id="KW-0436">Ligase</keyword>
<keyword evidence="1" id="KW-0030">Aminoacyl-tRNA synthetase</keyword>
<dbReference type="InterPro" id="IPR035684">
    <property type="entry name" value="ArgRS_core"/>
</dbReference>
<dbReference type="AlphaFoldDB" id="A0A409XVK2"/>
<keyword evidence="1" id="KW-0067">ATP-binding</keyword>
<evidence type="ECO:0000313" key="4">
    <source>
        <dbReference type="Proteomes" id="UP000283269"/>
    </source>
</evidence>
<feature type="domain" description="Arginyl-tRNA synthetase catalytic core" evidence="2">
    <location>
        <begin position="1"/>
        <end position="189"/>
    </location>
</feature>
<keyword evidence="1" id="KW-0547">Nucleotide-binding</keyword>
<dbReference type="SUPFAM" id="SSF52374">
    <property type="entry name" value="Nucleotidylyl transferase"/>
    <property type="match status" value="1"/>
</dbReference>
<gene>
    <name evidence="3" type="ORF">CVT25_007677</name>
</gene>
<dbReference type="PANTHER" id="PTHR11956">
    <property type="entry name" value="ARGINYL-TRNA SYNTHETASE"/>
    <property type="match status" value="1"/>
</dbReference>
<evidence type="ECO:0000313" key="3">
    <source>
        <dbReference type="EMBL" id="PPQ94746.1"/>
    </source>
</evidence>
<dbReference type="Gene3D" id="3.40.50.620">
    <property type="entry name" value="HUPs"/>
    <property type="match status" value="1"/>
</dbReference>
<dbReference type="GO" id="GO:0004814">
    <property type="term" value="F:arginine-tRNA ligase activity"/>
    <property type="evidence" value="ECO:0007669"/>
    <property type="project" value="InterPro"/>
</dbReference>
<protein>
    <recommendedName>
        <fullName evidence="2">Arginyl-tRNA synthetase catalytic core domain-containing protein</fullName>
    </recommendedName>
</protein>
<reference evidence="3 4" key="1">
    <citation type="journal article" date="2018" name="Evol. Lett.">
        <title>Horizontal gene cluster transfer increased hallucinogenic mushroom diversity.</title>
        <authorList>
            <person name="Reynolds H.T."/>
            <person name="Vijayakumar V."/>
            <person name="Gluck-Thaler E."/>
            <person name="Korotkin H.B."/>
            <person name="Matheny P.B."/>
            <person name="Slot J.C."/>
        </authorList>
    </citation>
    <scope>NUCLEOTIDE SEQUENCE [LARGE SCALE GENOMIC DNA]</scope>
    <source>
        <strain evidence="3 4">2631</strain>
    </source>
</reference>
<dbReference type="Pfam" id="PF00750">
    <property type="entry name" value="tRNA-synt_1d"/>
    <property type="match status" value="1"/>
</dbReference>
<dbReference type="InterPro" id="IPR001278">
    <property type="entry name" value="Arg-tRNA-ligase"/>
</dbReference>
<organism evidence="3 4">
    <name type="scientific">Psilocybe cyanescens</name>
    <dbReference type="NCBI Taxonomy" id="93625"/>
    <lineage>
        <taxon>Eukaryota</taxon>
        <taxon>Fungi</taxon>
        <taxon>Dikarya</taxon>
        <taxon>Basidiomycota</taxon>
        <taxon>Agaricomycotina</taxon>
        <taxon>Agaricomycetes</taxon>
        <taxon>Agaricomycetidae</taxon>
        <taxon>Agaricales</taxon>
        <taxon>Agaricineae</taxon>
        <taxon>Strophariaceae</taxon>
        <taxon>Psilocybe</taxon>
    </lineage>
</organism>